<proteinExistence type="predicted"/>
<dbReference type="SUPFAM" id="SSF143865">
    <property type="entry name" value="CorA soluble domain-like"/>
    <property type="match status" value="1"/>
</dbReference>
<dbReference type="RefSeq" id="XP_040796971.1">
    <property type="nucleotide sequence ID" value="XM_040940062.1"/>
</dbReference>
<dbReference type="VEuPathDB" id="FungiDB:BO72DRAFT_253750"/>
<accession>A0A8G1VVA1</accession>
<evidence type="ECO:0000313" key="4">
    <source>
        <dbReference type="EMBL" id="RAK72961.1"/>
    </source>
</evidence>
<sequence length="608" mass="69510">MSGPTTSSSGHTPQYYYSSFTQKPSIQDKFRDIDDASNLKHYRALLQDPQARNFVLDFGNEDAWCAVNLDQEEIALLLRKPKPNCYGTRWINIWAPEQQKDLIKSITSHYGVSERLQGMMCTDPVERPSKPPVPAEPSRTSYSRHRDRLPSNRLNDLEEGNALRNLTNPEEISALASFRGLTFAHVIDQIWHFCSVDYGPRCMSNFIELLEPNFLRMTDTCVGYNSIYVLPGHEMDNGKDLPAGRRLWSWLILCDDGTVINMQENPFPGLSGPSEKEIKAVLGVVRRNLQLIFSGVSKHHPASSESESLVTIRVRPSSEACPEQTSIRQEDGPSLLFYYIFDDWVSSYALVAKREHKYGVALDRLRQNMLAKPVVDLIDELHWLGRRLAVLKRLYQSYELIMIRILQRQRSLHGKARYNYPQLALGQTFGDNDSDDTQKQSMQNSFSLSSIPDDSVGVPLSSAAMTRFERLVDRIKLYCLSEIETCLTEKENLTFLNFNLIALKDSQAVEKLTRITILLAKVTILFLPVSLMTGYFSTELQNVKGEYTITQYWASFGVIMFLSFVSLVFFGYVSDTVEGRPIYESLFQKFFRVSRSKISHSRKDIRDT</sequence>
<organism evidence="4 5">
    <name type="scientific">Aspergillus fijiensis CBS 313.89</name>
    <dbReference type="NCBI Taxonomy" id="1448319"/>
    <lineage>
        <taxon>Eukaryota</taxon>
        <taxon>Fungi</taxon>
        <taxon>Dikarya</taxon>
        <taxon>Ascomycota</taxon>
        <taxon>Pezizomycotina</taxon>
        <taxon>Eurotiomycetes</taxon>
        <taxon>Eurotiomycetidae</taxon>
        <taxon>Eurotiales</taxon>
        <taxon>Aspergillaceae</taxon>
        <taxon>Aspergillus</taxon>
    </lineage>
</organism>
<name>A0A8G1VVA1_9EURO</name>
<keyword evidence="5" id="KW-1185">Reference proteome</keyword>
<dbReference type="EMBL" id="KZ824686">
    <property type="protein sequence ID" value="RAK72961.1"/>
    <property type="molecule type" value="Genomic_DNA"/>
</dbReference>
<keyword evidence="3" id="KW-0812">Transmembrane</keyword>
<evidence type="ECO:0008006" key="6">
    <source>
        <dbReference type="Google" id="ProtNLM"/>
    </source>
</evidence>
<dbReference type="PANTHER" id="PTHR46494">
    <property type="entry name" value="CORA FAMILY METAL ION TRANSPORTER (EUROFUNG)"/>
    <property type="match status" value="1"/>
</dbReference>
<dbReference type="InterPro" id="IPR045861">
    <property type="entry name" value="CorA_cytoplasmic_dom"/>
</dbReference>
<dbReference type="AlphaFoldDB" id="A0A8G1VVA1"/>
<evidence type="ECO:0000256" key="3">
    <source>
        <dbReference type="SAM" id="Phobius"/>
    </source>
</evidence>
<reference evidence="4 5" key="1">
    <citation type="submission" date="2018-02" db="EMBL/GenBank/DDBJ databases">
        <title>The genomes of Aspergillus section Nigri reveals drivers in fungal speciation.</title>
        <authorList>
            <consortium name="DOE Joint Genome Institute"/>
            <person name="Vesth T.C."/>
            <person name="Nybo J."/>
            <person name="Theobald S."/>
            <person name="Brandl J."/>
            <person name="Frisvad J.C."/>
            <person name="Nielsen K.F."/>
            <person name="Lyhne E.K."/>
            <person name="Kogle M.E."/>
            <person name="Kuo A."/>
            <person name="Riley R."/>
            <person name="Clum A."/>
            <person name="Nolan M."/>
            <person name="Lipzen A."/>
            <person name="Salamov A."/>
            <person name="Henrissat B."/>
            <person name="Wiebenga A."/>
            <person name="De vries R.P."/>
            <person name="Grigoriev I.V."/>
            <person name="Mortensen U.H."/>
            <person name="Andersen M.R."/>
            <person name="Baker S.E."/>
        </authorList>
    </citation>
    <scope>NUCLEOTIDE SEQUENCE [LARGE SCALE GENOMIC DNA]</scope>
    <source>
        <strain evidence="4 5">CBS 313.89</strain>
    </source>
</reference>
<feature type="transmembrane region" description="Helical" evidence="3">
    <location>
        <begin position="552"/>
        <end position="573"/>
    </location>
</feature>
<protein>
    <recommendedName>
        <fullName evidence="6">ADP-ribosylation factor</fullName>
    </recommendedName>
</protein>
<feature type="transmembrane region" description="Helical" evidence="3">
    <location>
        <begin position="512"/>
        <end position="532"/>
    </location>
</feature>
<dbReference type="GO" id="GO:0000287">
    <property type="term" value="F:magnesium ion binding"/>
    <property type="evidence" value="ECO:0007669"/>
    <property type="project" value="TreeGrafter"/>
</dbReference>
<evidence type="ECO:0000313" key="5">
    <source>
        <dbReference type="Proteomes" id="UP000249789"/>
    </source>
</evidence>
<dbReference type="OrthoDB" id="5430812at2759"/>
<dbReference type="PANTHER" id="PTHR46494:SF1">
    <property type="entry name" value="CORA FAMILY METAL ION TRANSPORTER (EUROFUNG)"/>
    <property type="match status" value="1"/>
</dbReference>
<evidence type="ECO:0000256" key="1">
    <source>
        <dbReference type="ARBA" id="ARBA00004651"/>
    </source>
</evidence>
<dbReference type="GO" id="GO:0050897">
    <property type="term" value="F:cobalt ion binding"/>
    <property type="evidence" value="ECO:0007669"/>
    <property type="project" value="TreeGrafter"/>
</dbReference>
<keyword evidence="3" id="KW-0472">Membrane</keyword>
<feature type="region of interest" description="Disordered" evidence="2">
    <location>
        <begin position="123"/>
        <end position="154"/>
    </location>
</feature>
<dbReference type="GeneID" id="63857395"/>
<comment type="subcellular location">
    <subcellularLocation>
        <location evidence="1">Cell membrane</location>
        <topology evidence="1">Multi-pass membrane protein</topology>
    </subcellularLocation>
</comment>
<dbReference type="GO" id="GO:0015087">
    <property type="term" value="F:cobalt ion transmembrane transporter activity"/>
    <property type="evidence" value="ECO:0007669"/>
    <property type="project" value="TreeGrafter"/>
</dbReference>
<dbReference type="Proteomes" id="UP000249789">
    <property type="component" value="Unassembled WGS sequence"/>
</dbReference>
<evidence type="ECO:0000256" key="2">
    <source>
        <dbReference type="SAM" id="MobiDB-lite"/>
    </source>
</evidence>
<dbReference type="GO" id="GO:0005886">
    <property type="term" value="C:plasma membrane"/>
    <property type="evidence" value="ECO:0007669"/>
    <property type="project" value="UniProtKB-SubCell"/>
</dbReference>
<dbReference type="GO" id="GO:0015095">
    <property type="term" value="F:magnesium ion transmembrane transporter activity"/>
    <property type="evidence" value="ECO:0007669"/>
    <property type="project" value="TreeGrafter"/>
</dbReference>
<gene>
    <name evidence="4" type="ORF">BO72DRAFT_253750</name>
</gene>
<keyword evidence="3" id="KW-1133">Transmembrane helix</keyword>